<dbReference type="PANTHER" id="PTHR47959">
    <property type="entry name" value="ATP-DEPENDENT RNA HELICASE RHLE-RELATED"/>
    <property type="match status" value="1"/>
</dbReference>
<sequence>MVASDAAARGIDVEHIKVVVNYDPPPSIKAYVHRVGRTARAGRKGSSYSLLCGPELRHFKHSMAKAGKSWRPLQLPHVKQALDDVSVEYAAALHTLQRVLELERSGALAPHVPMPTKAAGGLCDGIAAAGSTRAGSAVSTATDSAVARTPSVEEEEWQRLLRAQLHARLDQRRHVCAEN</sequence>
<dbReference type="InterPro" id="IPR001650">
    <property type="entry name" value="Helicase_C-like"/>
</dbReference>
<dbReference type="GO" id="GO:0016787">
    <property type="term" value="F:hydrolase activity"/>
    <property type="evidence" value="ECO:0007669"/>
    <property type="project" value="UniProtKB-KW"/>
</dbReference>
<keyword evidence="3" id="KW-0347">Helicase</keyword>
<evidence type="ECO:0000313" key="6">
    <source>
        <dbReference type="EMBL" id="CAD8530784.1"/>
    </source>
</evidence>
<protein>
    <recommendedName>
        <fullName evidence="5">Helicase C-terminal domain-containing protein</fullName>
    </recommendedName>
</protein>
<dbReference type="AlphaFoldDB" id="A0A7S0ISP1"/>
<accession>A0A7S0ISP1</accession>
<dbReference type="Pfam" id="PF00271">
    <property type="entry name" value="Helicase_C"/>
    <property type="match status" value="1"/>
</dbReference>
<gene>
    <name evidence="6" type="ORF">CLEP1334_LOCUS6036</name>
</gene>
<dbReference type="InterPro" id="IPR027417">
    <property type="entry name" value="P-loop_NTPase"/>
</dbReference>
<dbReference type="GO" id="GO:0003724">
    <property type="term" value="F:RNA helicase activity"/>
    <property type="evidence" value="ECO:0007669"/>
    <property type="project" value="TreeGrafter"/>
</dbReference>
<evidence type="ECO:0000256" key="2">
    <source>
        <dbReference type="ARBA" id="ARBA00022801"/>
    </source>
</evidence>
<dbReference type="GO" id="GO:0005829">
    <property type="term" value="C:cytosol"/>
    <property type="evidence" value="ECO:0007669"/>
    <property type="project" value="TreeGrafter"/>
</dbReference>
<evidence type="ECO:0000256" key="4">
    <source>
        <dbReference type="ARBA" id="ARBA00022840"/>
    </source>
</evidence>
<feature type="domain" description="Helicase C-terminal" evidence="5">
    <location>
        <begin position="1"/>
        <end position="86"/>
    </location>
</feature>
<dbReference type="InterPro" id="IPR050079">
    <property type="entry name" value="DEAD_box_RNA_helicase"/>
</dbReference>
<evidence type="ECO:0000256" key="1">
    <source>
        <dbReference type="ARBA" id="ARBA00022741"/>
    </source>
</evidence>
<keyword evidence="2" id="KW-0378">Hydrolase</keyword>
<dbReference type="Gene3D" id="3.40.50.300">
    <property type="entry name" value="P-loop containing nucleotide triphosphate hydrolases"/>
    <property type="match status" value="1"/>
</dbReference>
<organism evidence="6">
    <name type="scientific">Calcidiscus leptoporus</name>
    <dbReference type="NCBI Taxonomy" id="127549"/>
    <lineage>
        <taxon>Eukaryota</taxon>
        <taxon>Haptista</taxon>
        <taxon>Haptophyta</taxon>
        <taxon>Prymnesiophyceae</taxon>
        <taxon>Coccolithales</taxon>
        <taxon>Calcidiscaceae</taxon>
        <taxon>Calcidiscus</taxon>
    </lineage>
</organism>
<proteinExistence type="predicted"/>
<dbReference type="SUPFAM" id="SSF52540">
    <property type="entry name" value="P-loop containing nucleoside triphosphate hydrolases"/>
    <property type="match status" value="1"/>
</dbReference>
<evidence type="ECO:0000259" key="5">
    <source>
        <dbReference type="PROSITE" id="PS51194"/>
    </source>
</evidence>
<dbReference type="CDD" id="cd18787">
    <property type="entry name" value="SF2_C_DEAD"/>
    <property type="match status" value="1"/>
</dbReference>
<keyword evidence="4" id="KW-0067">ATP-binding</keyword>
<evidence type="ECO:0000256" key="3">
    <source>
        <dbReference type="ARBA" id="ARBA00022806"/>
    </source>
</evidence>
<name>A0A7S0ISP1_9EUKA</name>
<dbReference type="PANTHER" id="PTHR47959:SF1">
    <property type="entry name" value="ATP-DEPENDENT RNA HELICASE DBPA"/>
    <property type="match status" value="1"/>
</dbReference>
<keyword evidence="1" id="KW-0547">Nucleotide-binding</keyword>
<dbReference type="EMBL" id="HBER01012095">
    <property type="protein sequence ID" value="CAD8530784.1"/>
    <property type="molecule type" value="Transcribed_RNA"/>
</dbReference>
<dbReference type="GO" id="GO:0005524">
    <property type="term" value="F:ATP binding"/>
    <property type="evidence" value="ECO:0007669"/>
    <property type="project" value="UniProtKB-KW"/>
</dbReference>
<dbReference type="PROSITE" id="PS51194">
    <property type="entry name" value="HELICASE_CTER"/>
    <property type="match status" value="1"/>
</dbReference>
<reference evidence="6" key="1">
    <citation type="submission" date="2021-01" db="EMBL/GenBank/DDBJ databases">
        <authorList>
            <person name="Corre E."/>
            <person name="Pelletier E."/>
            <person name="Niang G."/>
            <person name="Scheremetjew M."/>
            <person name="Finn R."/>
            <person name="Kale V."/>
            <person name="Holt S."/>
            <person name="Cochrane G."/>
            <person name="Meng A."/>
            <person name="Brown T."/>
            <person name="Cohen L."/>
        </authorList>
    </citation>
    <scope>NUCLEOTIDE SEQUENCE</scope>
    <source>
        <strain evidence="6">RCC1130</strain>
    </source>
</reference>